<evidence type="ECO:0000313" key="3">
    <source>
        <dbReference type="Proteomes" id="UP001602089"/>
    </source>
</evidence>
<sequence length="144" mass="16550">MATSTETENTFWPYFQNLLEVQNVKMTRFAKDLGLSMTTPGTWKERTPTWEMARKVAEYFHRPVSEVFIRCGYATAEELGYQAPPLDDPTKLTNTQLIEELKRRLPAETERETDESDSANVETIAPAKKTRRGGGQHQRDNVRP</sequence>
<proteinExistence type="predicted"/>
<dbReference type="Proteomes" id="UP001602089">
    <property type="component" value="Unassembled WGS sequence"/>
</dbReference>
<dbReference type="RefSeq" id="WP_387131835.1">
    <property type="nucleotide sequence ID" value="NZ_JBIATK010000012.1"/>
</dbReference>
<dbReference type="EMBL" id="JBIATK010000012">
    <property type="protein sequence ID" value="MFF4026884.1"/>
    <property type="molecule type" value="Genomic_DNA"/>
</dbReference>
<evidence type="ECO:0000256" key="1">
    <source>
        <dbReference type="SAM" id="MobiDB-lite"/>
    </source>
</evidence>
<keyword evidence="3" id="KW-1185">Reference proteome</keyword>
<name>A0ABW6TL80_9NOCA</name>
<gene>
    <name evidence="2" type="ORF">ACFYY5_28950</name>
</gene>
<accession>A0ABW6TL80</accession>
<evidence type="ECO:0008006" key="4">
    <source>
        <dbReference type="Google" id="ProtNLM"/>
    </source>
</evidence>
<protein>
    <recommendedName>
        <fullName evidence="4">XRE family transcriptional regulator</fullName>
    </recommendedName>
</protein>
<comment type="caution">
    <text evidence="2">The sequence shown here is derived from an EMBL/GenBank/DDBJ whole genome shotgun (WGS) entry which is preliminary data.</text>
</comment>
<organism evidence="2 3">
    <name type="scientific">Nocardia elegans</name>
    <dbReference type="NCBI Taxonomy" id="300029"/>
    <lineage>
        <taxon>Bacteria</taxon>
        <taxon>Bacillati</taxon>
        <taxon>Actinomycetota</taxon>
        <taxon>Actinomycetes</taxon>
        <taxon>Mycobacteriales</taxon>
        <taxon>Nocardiaceae</taxon>
        <taxon>Nocardia</taxon>
    </lineage>
</organism>
<feature type="region of interest" description="Disordered" evidence="1">
    <location>
        <begin position="102"/>
        <end position="144"/>
    </location>
</feature>
<reference evidence="2 3" key="1">
    <citation type="submission" date="2024-10" db="EMBL/GenBank/DDBJ databases">
        <title>The Natural Products Discovery Center: Release of the First 8490 Sequenced Strains for Exploring Actinobacteria Biosynthetic Diversity.</title>
        <authorList>
            <person name="Kalkreuter E."/>
            <person name="Kautsar S.A."/>
            <person name="Yang D."/>
            <person name="Bader C.D."/>
            <person name="Teijaro C.N."/>
            <person name="Fluegel L."/>
            <person name="Davis C.M."/>
            <person name="Simpson J.R."/>
            <person name="Lauterbach L."/>
            <person name="Steele A.D."/>
            <person name="Gui C."/>
            <person name="Meng S."/>
            <person name="Li G."/>
            <person name="Viehrig K."/>
            <person name="Ye F."/>
            <person name="Su P."/>
            <person name="Kiefer A.F."/>
            <person name="Nichols A."/>
            <person name="Cepeda A.J."/>
            <person name="Yan W."/>
            <person name="Fan B."/>
            <person name="Jiang Y."/>
            <person name="Adhikari A."/>
            <person name="Zheng C.-J."/>
            <person name="Schuster L."/>
            <person name="Cowan T.M."/>
            <person name="Smanski M.J."/>
            <person name="Chevrette M.G."/>
            <person name="De Carvalho L.P.S."/>
            <person name="Shen B."/>
        </authorList>
    </citation>
    <scope>NUCLEOTIDE SEQUENCE [LARGE SCALE GENOMIC DNA]</scope>
    <source>
        <strain evidence="2 3">NPDC001867</strain>
    </source>
</reference>
<evidence type="ECO:0000313" key="2">
    <source>
        <dbReference type="EMBL" id="MFF4026884.1"/>
    </source>
</evidence>